<dbReference type="PANTHER" id="PTHR43065">
    <property type="entry name" value="SENSOR HISTIDINE KINASE"/>
    <property type="match status" value="1"/>
</dbReference>
<dbReference type="Pfam" id="PF02518">
    <property type="entry name" value="HATPase_c"/>
    <property type="match status" value="1"/>
</dbReference>
<dbReference type="InterPro" id="IPR036890">
    <property type="entry name" value="HATPase_C_sf"/>
</dbReference>
<name>A0A7C1VNZ1_DESA2</name>
<feature type="modified residue" description="4-aspartylphosphate" evidence="3">
    <location>
        <position position="216"/>
    </location>
</feature>
<evidence type="ECO:0000313" key="6">
    <source>
        <dbReference type="EMBL" id="HEC68142.1"/>
    </source>
</evidence>
<reference evidence="6" key="1">
    <citation type="journal article" date="2020" name="mSystems">
        <title>Genome- and Community-Level Interaction Insights into Carbon Utilization and Element Cycling Functions of Hydrothermarchaeota in Hydrothermal Sediment.</title>
        <authorList>
            <person name="Zhou Z."/>
            <person name="Liu Y."/>
            <person name="Xu W."/>
            <person name="Pan J."/>
            <person name="Luo Z.H."/>
            <person name="Li M."/>
        </authorList>
    </citation>
    <scope>NUCLEOTIDE SEQUENCE [LARGE SCALE GENOMIC DNA]</scope>
    <source>
        <strain evidence="6">HyVt-389</strain>
    </source>
</reference>
<evidence type="ECO:0000256" key="3">
    <source>
        <dbReference type="PROSITE-ProRule" id="PRU00169"/>
    </source>
</evidence>
<dbReference type="PRINTS" id="PR00344">
    <property type="entry name" value="BCTRLSENSOR"/>
</dbReference>
<accession>A0A7C1VNZ1</accession>
<dbReference type="Gene3D" id="3.30.565.10">
    <property type="entry name" value="Histidine kinase-like ATPase, C-terminal domain"/>
    <property type="match status" value="1"/>
</dbReference>
<dbReference type="InterPro" id="IPR005467">
    <property type="entry name" value="His_kinase_dom"/>
</dbReference>
<dbReference type="Proteomes" id="UP000885738">
    <property type="component" value="Unassembled WGS sequence"/>
</dbReference>
<evidence type="ECO:0000259" key="4">
    <source>
        <dbReference type="PROSITE" id="PS50109"/>
    </source>
</evidence>
<dbReference type="AlphaFoldDB" id="A0A7C1VNZ1"/>
<dbReference type="PROSITE" id="PS50109">
    <property type="entry name" value="HIS_KIN"/>
    <property type="match status" value="1"/>
</dbReference>
<dbReference type="GO" id="GO:0004673">
    <property type="term" value="F:protein histidine kinase activity"/>
    <property type="evidence" value="ECO:0007669"/>
    <property type="project" value="UniProtKB-EC"/>
</dbReference>
<sequence length="284" mass="32021">MFAQTKRQIKIYTKFQKDIWTVEVDVGQIEQVLLNLYINAWQAMPGGGELYLETQNITLDENYVRPFKVKPGPYVKISVTDTGVGMDETTKQRIFEPFFTTKEGNRGTGLGLASAYGIIKNHGGIITVYSEKGRGTTFNIYLPASEKEAIKQEKLAEGVLKGGETILFVDDEEMIIKTGKELLETLGYKVLIAKSGKEVIEIYRAKNEQIDMVILDTVMPDIGGGEIYDMLKKINPDIKVLLSSGYSMNDEIKEILERGCDGFIQKPFTLKELSRKIRKILDKE</sequence>
<feature type="domain" description="Response regulatory" evidence="5">
    <location>
        <begin position="165"/>
        <end position="281"/>
    </location>
</feature>
<dbReference type="InterPro" id="IPR004358">
    <property type="entry name" value="Sig_transdc_His_kin-like_C"/>
</dbReference>
<dbReference type="InterPro" id="IPR011006">
    <property type="entry name" value="CheY-like_superfamily"/>
</dbReference>
<evidence type="ECO:0000256" key="2">
    <source>
        <dbReference type="ARBA" id="ARBA00012438"/>
    </source>
</evidence>
<dbReference type="GO" id="GO:0000160">
    <property type="term" value="P:phosphorelay signal transduction system"/>
    <property type="evidence" value="ECO:0007669"/>
    <property type="project" value="InterPro"/>
</dbReference>
<dbReference type="SMART" id="SM00448">
    <property type="entry name" value="REC"/>
    <property type="match status" value="1"/>
</dbReference>
<evidence type="ECO:0000256" key="1">
    <source>
        <dbReference type="ARBA" id="ARBA00000085"/>
    </source>
</evidence>
<feature type="domain" description="Histidine kinase" evidence="4">
    <location>
        <begin position="1"/>
        <end position="146"/>
    </location>
</feature>
<organism evidence="6">
    <name type="scientific">Desulfofervidus auxilii</name>
    <dbReference type="NCBI Taxonomy" id="1621989"/>
    <lineage>
        <taxon>Bacteria</taxon>
        <taxon>Pseudomonadati</taxon>
        <taxon>Thermodesulfobacteriota</taxon>
        <taxon>Candidatus Desulfofervidia</taxon>
        <taxon>Candidatus Desulfofervidales</taxon>
        <taxon>Candidatus Desulfofervidaceae</taxon>
        <taxon>Candidatus Desulfofervidus</taxon>
    </lineage>
</organism>
<keyword evidence="3" id="KW-0597">Phosphoprotein</keyword>
<comment type="catalytic activity">
    <reaction evidence="1">
        <text>ATP + protein L-histidine = ADP + protein N-phospho-L-histidine.</text>
        <dbReference type="EC" id="2.7.13.3"/>
    </reaction>
</comment>
<dbReference type="CDD" id="cd00156">
    <property type="entry name" value="REC"/>
    <property type="match status" value="1"/>
</dbReference>
<comment type="caution">
    <text evidence="6">The sequence shown here is derived from an EMBL/GenBank/DDBJ whole genome shotgun (WGS) entry which is preliminary data.</text>
</comment>
<evidence type="ECO:0000259" key="5">
    <source>
        <dbReference type="PROSITE" id="PS50110"/>
    </source>
</evidence>
<dbReference type="Gene3D" id="3.40.50.2300">
    <property type="match status" value="1"/>
</dbReference>
<dbReference type="InterPro" id="IPR001789">
    <property type="entry name" value="Sig_transdc_resp-reg_receiver"/>
</dbReference>
<dbReference type="PROSITE" id="PS50110">
    <property type="entry name" value="RESPONSE_REGULATORY"/>
    <property type="match status" value="1"/>
</dbReference>
<dbReference type="EC" id="2.7.13.3" evidence="2"/>
<protein>
    <recommendedName>
        <fullName evidence="2">histidine kinase</fullName>
        <ecNumber evidence="2">2.7.13.3</ecNumber>
    </recommendedName>
</protein>
<dbReference type="SMART" id="SM00387">
    <property type="entry name" value="HATPase_c"/>
    <property type="match status" value="1"/>
</dbReference>
<gene>
    <name evidence="6" type="ORF">ENI35_04960</name>
</gene>
<proteinExistence type="predicted"/>
<dbReference type="EMBL" id="DRIH01000172">
    <property type="protein sequence ID" value="HEC68142.1"/>
    <property type="molecule type" value="Genomic_DNA"/>
</dbReference>
<dbReference type="SUPFAM" id="SSF52172">
    <property type="entry name" value="CheY-like"/>
    <property type="match status" value="1"/>
</dbReference>
<dbReference type="PANTHER" id="PTHR43065:SF42">
    <property type="entry name" value="TWO-COMPONENT SENSOR PPRA"/>
    <property type="match status" value="1"/>
</dbReference>
<dbReference type="InterPro" id="IPR003594">
    <property type="entry name" value="HATPase_dom"/>
</dbReference>
<dbReference type="Pfam" id="PF00072">
    <property type="entry name" value="Response_reg"/>
    <property type="match status" value="1"/>
</dbReference>
<dbReference type="SUPFAM" id="SSF55874">
    <property type="entry name" value="ATPase domain of HSP90 chaperone/DNA topoisomerase II/histidine kinase"/>
    <property type="match status" value="1"/>
</dbReference>